<organism evidence="2 3">
    <name type="scientific">Ureaplasma miroungigenitalium</name>
    <dbReference type="NCBI Taxonomy" id="1042321"/>
    <lineage>
        <taxon>Bacteria</taxon>
        <taxon>Bacillati</taxon>
        <taxon>Mycoplasmatota</taxon>
        <taxon>Mycoplasmoidales</taxon>
        <taxon>Mycoplasmoidaceae</taxon>
        <taxon>Ureaplasma</taxon>
    </lineage>
</organism>
<dbReference type="PROSITE" id="PS51746">
    <property type="entry name" value="PPM_2"/>
    <property type="match status" value="1"/>
</dbReference>
<feature type="domain" description="PPM-type phosphatase" evidence="1">
    <location>
        <begin position="3"/>
        <end position="264"/>
    </location>
</feature>
<keyword evidence="3" id="KW-1185">Reference proteome</keyword>
<reference evidence="2 3" key="1">
    <citation type="journal article" date="2020" name="Int. J. Syst. Evol. Microbiol.">
        <title>Ureaplasma miroungigenitalium sp. nov. isolated from northern elephant seals (Mirounga angustirostris) and Ureaplasma zalophigenitalium sp. nov. isolated from California sea lions (Zalophus californianus).</title>
        <authorList>
            <person name="Volokhov D.V."/>
            <person name="Gulland F.M."/>
            <person name="Gao Y."/>
            <person name="Chizhikov V.E."/>
        </authorList>
    </citation>
    <scope>NUCLEOTIDE SEQUENCE [LARGE SCALE GENOMIC DNA]</scope>
    <source>
        <strain evidence="2 3">ES3182-GEN</strain>
    </source>
</reference>
<evidence type="ECO:0000313" key="2">
    <source>
        <dbReference type="EMBL" id="MCV3728266.1"/>
    </source>
</evidence>
<evidence type="ECO:0000313" key="3">
    <source>
        <dbReference type="Proteomes" id="UP001208245"/>
    </source>
</evidence>
<dbReference type="CDD" id="cd00143">
    <property type="entry name" value="PP2Cc"/>
    <property type="match status" value="1"/>
</dbReference>
<dbReference type="InterPro" id="IPR015655">
    <property type="entry name" value="PP2C"/>
</dbReference>
<dbReference type="InterPro" id="IPR036457">
    <property type="entry name" value="PPM-type-like_dom_sf"/>
</dbReference>
<dbReference type="RefSeq" id="WP_263821596.1">
    <property type="nucleotide sequence ID" value="NZ_JAOXHK010000001.1"/>
</dbReference>
<dbReference type="SMART" id="SM00331">
    <property type="entry name" value="PP2C_SIG"/>
    <property type="match status" value="1"/>
</dbReference>
<dbReference type="Proteomes" id="UP001208245">
    <property type="component" value="Unassembled WGS sequence"/>
</dbReference>
<proteinExistence type="predicted"/>
<sequence>MVKSNFLSDIGSHRDHNDDVATVVNNEFAQTLLIVCDGLGGYDGSSTASCIVLETIRDAFLQTDCANLKLNKNDEETQTTSTDLQARETNLRTWLIDLIHEAQKKITQQANIDTKAYHMATTLVLCIIIDKHAYIMNIGDSRAYLLKSNSYIQIGYDHNVLNRLKQMNADPSLFKKYEKNLYSLTQYIGRTSNVALTYDFYVQELLPNDIILLASDGFYPYYELTLLHDYLIKESDDKKIRDILLKTVLDNQSLDNISFAYYVNL</sequence>
<protein>
    <submittedName>
        <fullName evidence="2">Protein phosphatase 2C domain-containing protein</fullName>
    </submittedName>
</protein>
<dbReference type="InterPro" id="IPR001932">
    <property type="entry name" value="PPM-type_phosphatase-like_dom"/>
</dbReference>
<dbReference type="Pfam" id="PF13672">
    <property type="entry name" value="PP2C_2"/>
    <property type="match status" value="1"/>
</dbReference>
<dbReference type="SMART" id="SM00332">
    <property type="entry name" value="PP2Cc"/>
    <property type="match status" value="1"/>
</dbReference>
<accession>A0ABT3BLZ4</accession>
<name>A0ABT3BLZ4_9BACT</name>
<dbReference type="PANTHER" id="PTHR13832">
    <property type="entry name" value="PROTEIN PHOSPHATASE 2C"/>
    <property type="match status" value="1"/>
</dbReference>
<gene>
    <name evidence="2" type="ORF">OF376_00485</name>
</gene>
<dbReference type="SUPFAM" id="SSF81606">
    <property type="entry name" value="PP2C-like"/>
    <property type="match status" value="1"/>
</dbReference>
<dbReference type="PANTHER" id="PTHR13832:SF860">
    <property type="entry name" value="PROTEIN PHOSPHATASE PHPP"/>
    <property type="match status" value="1"/>
</dbReference>
<comment type="caution">
    <text evidence="2">The sequence shown here is derived from an EMBL/GenBank/DDBJ whole genome shotgun (WGS) entry which is preliminary data.</text>
</comment>
<dbReference type="EMBL" id="JAOXHL010000001">
    <property type="protein sequence ID" value="MCV3728266.1"/>
    <property type="molecule type" value="Genomic_DNA"/>
</dbReference>
<dbReference type="Gene3D" id="3.60.40.10">
    <property type="entry name" value="PPM-type phosphatase domain"/>
    <property type="match status" value="1"/>
</dbReference>
<evidence type="ECO:0000259" key="1">
    <source>
        <dbReference type="PROSITE" id="PS51746"/>
    </source>
</evidence>